<dbReference type="GeneID" id="36340632"/>
<dbReference type="AlphaFoldDB" id="W6UPK9"/>
<evidence type="ECO:0000313" key="1">
    <source>
        <dbReference type="EMBL" id="EUB60207.1"/>
    </source>
</evidence>
<dbReference type="RefSeq" id="XP_024351403.1">
    <property type="nucleotide sequence ID" value="XM_024494166.1"/>
</dbReference>
<proteinExistence type="predicted"/>
<keyword evidence="2" id="KW-1185">Reference proteome</keyword>
<name>W6UPK9_ECHGR</name>
<sequence length="171" mass="19023">MVDAGPSTVSPPPCVALEGNDFDKREGKVKGDKQNASCIKLHSPLRGGEFGGTCVHHNLPHIQAPAITFRSFGSQVGSGKQCSAPSFSLKVFFFLREKNILHSYFMHLRFCSLKIIVTDCIIFCVFVFIDSQNLCLSYIQLLAVLPWFLGRKPLSHGTEQSLNFNNFLTKK</sequence>
<comment type="caution">
    <text evidence="1">The sequence shown here is derived from an EMBL/GenBank/DDBJ whole genome shotgun (WGS) entry which is preliminary data.</text>
</comment>
<evidence type="ECO:0000313" key="2">
    <source>
        <dbReference type="Proteomes" id="UP000019149"/>
    </source>
</evidence>
<accession>W6UPK9</accession>
<reference evidence="1 2" key="1">
    <citation type="journal article" date="2013" name="Nat. Genet.">
        <title>The genome of the hydatid tapeworm Echinococcus granulosus.</title>
        <authorList>
            <person name="Zheng H."/>
            <person name="Zhang W."/>
            <person name="Zhang L."/>
            <person name="Zhang Z."/>
            <person name="Li J."/>
            <person name="Lu G."/>
            <person name="Zhu Y."/>
            <person name="Wang Y."/>
            <person name="Huang Y."/>
            <person name="Liu J."/>
            <person name="Kang H."/>
            <person name="Chen J."/>
            <person name="Wang L."/>
            <person name="Chen A."/>
            <person name="Yu S."/>
            <person name="Gao Z."/>
            <person name="Jin L."/>
            <person name="Gu W."/>
            <person name="Wang Z."/>
            <person name="Zhao L."/>
            <person name="Shi B."/>
            <person name="Wen H."/>
            <person name="Lin R."/>
            <person name="Jones M.K."/>
            <person name="Brejova B."/>
            <person name="Vinar T."/>
            <person name="Zhao G."/>
            <person name="McManus D.P."/>
            <person name="Chen Z."/>
            <person name="Zhou Y."/>
            <person name="Wang S."/>
        </authorList>
    </citation>
    <scope>NUCLEOTIDE SEQUENCE [LARGE SCALE GENOMIC DNA]</scope>
</reference>
<dbReference type="EMBL" id="APAU02000033">
    <property type="protein sequence ID" value="EUB60207.1"/>
    <property type="molecule type" value="Genomic_DNA"/>
</dbReference>
<protein>
    <submittedName>
        <fullName evidence="1">Uncharacterized protein</fullName>
    </submittedName>
</protein>
<dbReference type="Proteomes" id="UP000019149">
    <property type="component" value="Unassembled WGS sequence"/>
</dbReference>
<dbReference type="CTD" id="36340632"/>
<organism evidence="1 2">
    <name type="scientific">Echinococcus granulosus</name>
    <name type="common">Hydatid tapeworm</name>
    <dbReference type="NCBI Taxonomy" id="6210"/>
    <lineage>
        <taxon>Eukaryota</taxon>
        <taxon>Metazoa</taxon>
        <taxon>Spiralia</taxon>
        <taxon>Lophotrochozoa</taxon>
        <taxon>Platyhelminthes</taxon>
        <taxon>Cestoda</taxon>
        <taxon>Eucestoda</taxon>
        <taxon>Cyclophyllidea</taxon>
        <taxon>Taeniidae</taxon>
        <taxon>Echinococcus</taxon>
        <taxon>Echinococcus granulosus group</taxon>
    </lineage>
</organism>
<dbReference type="KEGG" id="egl:EGR_04917"/>
<gene>
    <name evidence="1" type="ORF">EGR_04917</name>
</gene>